<dbReference type="InterPro" id="IPR011330">
    <property type="entry name" value="Glyco_hydro/deAcase_b/a-brl"/>
</dbReference>
<dbReference type="HOGENOM" id="CLU_026700_0_0_12"/>
<dbReference type="Gene3D" id="3.20.110.20">
    <property type="match status" value="1"/>
</dbReference>
<dbReference type="PANTHER" id="PTHR36306:SF1">
    <property type="entry name" value="ALPHA-AMYLASE-RELATED"/>
    <property type="match status" value="1"/>
</dbReference>
<dbReference type="EC" id="3.2.1.1" evidence="5"/>
<evidence type="ECO:0000259" key="4">
    <source>
        <dbReference type="Pfam" id="PF09095"/>
    </source>
</evidence>
<reference evidence="6" key="1">
    <citation type="submission" date="2009-12" db="EMBL/GenBank/DDBJ databases">
        <title>Complete sequence of Treponema primitia strain ZAS-2.</title>
        <authorList>
            <person name="Tetu S.G."/>
            <person name="Matson E."/>
            <person name="Ren Q."/>
            <person name="Seshadri R."/>
            <person name="Elbourne L."/>
            <person name="Hassan K.A."/>
            <person name="Durkin A."/>
            <person name="Radune D."/>
            <person name="Mohamoud Y."/>
            <person name="Shay R."/>
            <person name="Jin S."/>
            <person name="Zhang X."/>
            <person name="Lucey K."/>
            <person name="Ballor N.R."/>
            <person name="Ottesen E."/>
            <person name="Rosenthal R."/>
            <person name="Allen A."/>
            <person name="Leadbetter J.R."/>
            <person name="Paulsen I.T."/>
        </authorList>
    </citation>
    <scope>NUCLEOTIDE SEQUENCE [LARGE SCALE GENOMIC DNA]</scope>
    <source>
        <strain evidence="6">ATCC BAA-887 / DSM 12427 / ZAS-2</strain>
    </source>
</reference>
<dbReference type="Pfam" id="PF09095">
    <property type="entry name" value="AmyA-gluTrfs_C"/>
    <property type="match status" value="2"/>
</dbReference>
<dbReference type="InterPro" id="IPR014718">
    <property type="entry name" value="GH-type_carb-bd"/>
</dbReference>
<feature type="domain" description="Glycoside hydrolase family 57 N-terminal" evidence="3">
    <location>
        <begin position="32"/>
        <end position="254"/>
    </location>
</feature>
<evidence type="ECO:0000256" key="2">
    <source>
        <dbReference type="ARBA" id="ARBA00023277"/>
    </source>
</evidence>
<dbReference type="Gene3D" id="2.70.98.10">
    <property type="match status" value="1"/>
</dbReference>
<dbReference type="KEGG" id="tpi:TREPR_1751"/>
<dbReference type="Proteomes" id="UP000009223">
    <property type="component" value="Chromosome"/>
</dbReference>
<dbReference type="SUPFAM" id="SSF74650">
    <property type="entry name" value="Galactose mutarotase-like"/>
    <property type="match status" value="1"/>
</dbReference>
<organism evidence="5 6">
    <name type="scientific">Treponema primitia (strain ATCC BAA-887 / DSM 12427 / ZAS-2)</name>
    <dbReference type="NCBI Taxonomy" id="545694"/>
    <lineage>
        <taxon>Bacteria</taxon>
        <taxon>Pseudomonadati</taxon>
        <taxon>Spirochaetota</taxon>
        <taxon>Spirochaetia</taxon>
        <taxon>Spirochaetales</taxon>
        <taxon>Treponemataceae</taxon>
        <taxon>Treponema</taxon>
    </lineage>
</organism>
<comment type="similarity">
    <text evidence="1">Belongs to the glycosyl hydrolase 57 family.</text>
</comment>
<feature type="domain" description="Alpha-amylase/4-alpha-glucanotransferase C-terminal" evidence="4">
    <location>
        <begin position="362"/>
        <end position="409"/>
    </location>
</feature>
<dbReference type="eggNOG" id="COG1449">
    <property type="taxonomic scope" value="Bacteria"/>
</dbReference>
<accession>F5YM35</accession>
<dbReference type="InterPro" id="IPR052046">
    <property type="entry name" value="GH57_Enzymes"/>
</dbReference>
<keyword evidence="2" id="KW-0119">Carbohydrate metabolism</keyword>
<keyword evidence="5" id="KW-0378">Hydrolase</keyword>
<reference evidence="5 6" key="2">
    <citation type="journal article" date="2011" name="ISME J.">
        <title>RNA-seq reveals cooperative metabolic interactions between two termite-gut spirochete species in co-culture.</title>
        <authorList>
            <person name="Rosenthal A.Z."/>
            <person name="Matson E.G."/>
            <person name="Eldar A."/>
            <person name="Leadbetter J.R."/>
        </authorList>
    </citation>
    <scope>NUCLEOTIDE SEQUENCE [LARGE SCALE GENOMIC DNA]</scope>
    <source>
        <strain evidence="6">ATCC BAA-887 / DSM 12427 / ZAS-2</strain>
    </source>
</reference>
<dbReference type="InterPro" id="IPR011013">
    <property type="entry name" value="Gal_mutarotase_sf_dom"/>
</dbReference>
<dbReference type="GO" id="GO:0004556">
    <property type="term" value="F:alpha-amylase activity"/>
    <property type="evidence" value="ECO:0007669"/>
    <property type="project" value="UniProtKB-EC"/>
</dbReference>
<evidence type="ECO:0000256" key="1">
    <source>
        <dbReference type="ARBA" id="ARBA00006821"/>
    </source>
</evidence>
<dbReference type="Pfam" id="PF03065">
    <property type="entry name" value="Glyco_hydro_57"/>
    <property type="match status" value="1"/>
</dbReference>
<dbReference type="RefSeq" id="WP_015708376.1">
    <property type="nucleotide sequence ID" value="NC_015578.1"/>
</dbReference>
<proteinExistence type="inferred from homology"/>
<name>F5YM35_TREPZ</name>
<keyword evidence="6" id="KW-1185">Reference proteome</keyword>
<dbReference type="GO" id="GO:0005975">
    <property type="term" value="P:carbohydrate metabolic process"/>
    <property type="evidence" value="ECO:0007669"/>
    <property type="project" value="InterPro"/>
</dbReference>
<keyword evidence="5" id="KW-0326">Glycosidase</keyword>
<dbReference type="PANTHER" id="PTHR36306">
    <property type="entry name" value="ALPHA-AMYLASE-RELATED-RELATED"/>
    <property type="match status" value="1"/>
</dbReference>
<protein>
    <submittedName>
        <fullName evidence="5">Alpha-amylase</fullName>
        <ecNumber evidence="5">3.2.1.1</ecNumber>
    </submittedName>
</protein>
<dbReference type="EMBL" id="CP001843">
    <property type="protein sequence ID" value="AEF86734.1"/>
    <property type="molecule type" value="Genomic_DNA"/>
</dbReference>
<feature type="domain" description="Alpha-amylase/4-alpha-glucanotransferase C-terminal" evidence="4">
    <location>
        <begin position="420"/>
        <end position="624"/>
    </location>
</feature>
<dbReference type="SUPFAM" id="SSF88713">
    <property type="entry name" value="Glycoside hydrolase/deacetylase"/>
    <property type="match status" value="1"/>
</dbReference>
<dbReference type="OrthoDB" id="8476at2"/>
<evidence type="ECO:0000259" key="3">
    <source>
        <dbReference type="Pfam" id="PF03065"/>
    </source>
</evidence>
<evidence type="ECO:0000313" key="5">
    <source>
        <dbReference type="EMBL" id="AEF86734.1"/>
    </source>
</evidence>
<sequence length="630" mass="71249">MNEKPGFILGSHNHIPIGSGDDEGEYLYATRLKPFIQTLNQYPKIPAALHYSGSLLTWLENSHPELTMLLGDMISRKQVEILGGGFYEPMMPLLPQSDKIGQIEMLTAYLRKKFGKRPQGCWIPGAAWEQQLVGVLNTCGMGYTFLDEDHFGVPESPDQAGLSAPVISENQGKISTVFPLAAALSWEFTRENPKAVLERLIRNLSPGALVTVFPNQLHPEDPGETPETTYGRFFEALAEASKNLEFTTPGKVYKTQGKLKKAYFPGDQERKFLIAFPEANGIYVKMIFTHSQINQLRGDKSRKQSAREELWKAQGYSLFCDADTHGGIRRSSFRKAAYKSILAAEKICRTGGKFVPSLLAFDFDLDGRPEYLFQDRNINCYVKSSGASIFELDYLPKTWNYLDTFSRRLDTLQMEPGIEDGYRRTAFVDRLVPPDFSFKDALEGRFAASRFCGKDSYELVEMDRSHGKAAFRLPVNKQAGTTPYLSWIEIEKSYVLKQDTLMVRYALINRGEAQSSFKFIPQLDLSFSGDGEELLKVYRSHAQDPEPAIRGGAEISNVRGIEFRDIKNELTLGLTADRDFNAWILPIRTKLKIRDTVTDQYQSTCLMPALALSLKSEERWETEFKLTISH</sequence>
<gene>
    <name evidence="5" type="ordered locus">TREPR_1751</name>
</gene>
<dbReference type="InterPro" id="IPR004300">
    <property type="entry name" value="Glyco_hydro_57_N"/>
</dbReference>
<evidence type="ECO:0000313" key="6">
    <source>
        <dbReference type="Proteomes" id="UP000009223"/>
    </source>
</evidence>
<dbReference type="STRING" id="545694.TREPR_1751"/>
<dbReference type="AlphaFoldDB" id="F5YM35"/>
<dbReference type="GO" id="GO:0030246">
    <property type="term" value="F:carbohydrate binding"/>
    <property type="evidence" value="ECO:0007669"/>
    <property type="project" value="InterPro"/>
</dbReference>
<dbReference type="InterPro" id="IPR015179">
    <property type="entry name" value="A-amylase/a-glucTrfase_C"/>
</dbReference>